<evidence type="ECO:0000313" key="14">
    <source>
        <dbReference type="Proteomes" id="UP000799770"/>
    </source>
</evidence>
<dbReference type="AlphaFoldDB" id="A0A6A5YFA4"/>
<dbReference type="PROSITE" id="PS51140">
    <property type="entry name" value="CUE"/>
    <property type="match status" value="1"/>
</dbReference>
<evidence type="ECO:0000256" key="1">
    <source>
        <dbReference type="ARBA" id="ARBA00004586"/>
    </source>
</evidence>
<evidence type="ECO:0000256" key="4">
    <source>
        <dbReference type="ARBA" id="ARBA00022824"/>
    </source>
</evidence>
<dbReference type="InterPro" id="IPR003892">
    <property type="entry name" value="CUE"/>
</dbReference>
<keyword evidence="4" id="KW-0256">Endoplasmic reticulum</keyword>
<sequence length="192" mass="21181">MAEQTLNIPQLLVFVIVSVLAIRWYLSKPSTAGTRTQAQLRSGRAVNPAHIDQVAAVFPQLDRRDIAWDLSRNGGNVTATTEKVLSTGRLDHPPASFQLPQVQPQRSAPASRTATPPTKPSQPDLITRYNLSSKLGITPEPVSVSAGKQKAWSQDREERQSNFARRREEMILAARRKMEEKEKAKATGASTS</sequence>
<reference evidence="13" key="1">
    <citation type="journal article" date="2020" name="Stud. Mycol.">
        <title>101 Dothideomycetes genomes: a test case for predicting lifestyles and emergence of pathogens.</title>
        <authorList>
            <person name="Haridas S."/>
            <person name="Albert R."/>
            <person name="Binder M."/>
            <person name="Bloem J."/>
            <person name="Labutti K."/>
            <person name="Salamov A."/>
            <person name="Andreopoulos B."/>
            <person name="Baker S."/>
            <person name="Barry K."/>
            <person name="Bills G."/>
            <person name="Bluhm B."/>
            <person name="Cannon C."/>
            <person name="Castanera R."/>
            <person name="Culley D."/>
            <person name="Daum C."/>
            <person name="Ezra D."/>
            <person name="Gonzalez J."/>
            <person name="Henrissat B."/>
            <person name="Kuo A."/>
            <person name="Liang C."/>
            <person name="Lipzen A."/>
            <person name="Lutzoni F."/>
            <person name="Magnuson J."/>
            <person name="Mondo S."/>
            <person name="Nolan M."/>
            <person name="Ohm R."/>
            <person name="Pangilinan J."/>
            <person name="Park H.-J."/>
            <person name="Ramirez L."/>
            <person name="Alfaro M."/>
            <person name="Sun H."/>
            <person name="Tritt A."/>
            <person name="Yoshinaga Y."/>
            <person name="Zwiers L.-H."/>
            <person name="Turgeon B."/>
            <person name="Goodwin S."/>
            <person name="Spatafora J."/>
            <person name="Crous P."/>
            <person name="Grigoriev I."/>
        </authorList>
    </citation>
    <scope>NUCLEOTIDE SEQUENCE</scope>
    <source>
        <strain evidence="13">CBS 627.86</strain>
    </source>
</reference>
<keyword evidence="2 11" id="KW-0812">Transmembrane</keyword>
<organism evidence="13 14">
    <name type="scientific">Lophiotrema nucula</name>
    <dbReference type="NCBI Taxonomy" id="690887"/>
    <lineage>
        <taxon>Eukaryota</taxon>
        <taxon>Fungi</taxon>
        <taxon>Dikarya</taxon>
        <taxon>Ascomycota</taxon>
        <taxon>Pezizomycotina</taxon>
        <taxon>Dothideomycetes</taxon>
        <taxon>Pleosporomycetidae</taxon>
        <taxon>Pleosporales</taxon>
        <taxon>Lophiotremataceae</taxon>
        <taxon>Lophiotrema</taxon>
    </lineage>
</organism>
<dbReference type="EMBL" id="ML977371">
    <property type="protein sequence ID" value="KAF2105816.1"/>
    <property type="molecule type" value="Genomic_DNA"/>
</dbReference>
<dbReference type="GO" id="GO:0005789">
    <property type="term" value="C:endoplasmic reticulum membrane"/>
    <property type="evidence" value="ECO:0007669"/>
    <property type="project" value="UniProtKB-SubCell"/>
</dbReference>
<evidence type="ECO:0000259" key="12">
    <source>
        <dbReference type="PROSITE" id="PS51140"/>
    </source>
</evidence>
<dbReference type="FunFam" id="1.10.8.10:FF:000050">
    <property type="entry name" value="Related to AMFR protein"/>
    <property type="match status" value="1"/>
</dbReference>
<evidence type="ECO:0000256" key="6">
    <source>
        <dbReference type="ARBA" id="ARBA00023136"/>
    </source>
</evidence>
<evidence type="ECO:0000313" key="13">
    <source>
        <dbReference type="EMBL" id="KAF2105816.1"/>
    </source>
</evidence>
<feature type="transmembrane region" description="Helical" evidence="11">
    <location>
        <begin position="6"/>
        <end position="26"/>
    </location>
</feature>
<feature type="domain" description="CUE" evidence="12">
    <location>
        <begin position="46"/>
        <end position="90"/>
    </location>
</feature>
<dbReference type="GO" id="GO:0043130">
    <property type="term" value="F:ubiquitin binding"/>
    <property type="evidence" value="ECO:0007669"/>
    <property type="project" value="InterPro"/>
</dbReference>
<dbReference type="CDD" id="cd14424">
    <property type="entry name" value="CUE_Cue1p_like"/>
    <property type="match status" value="1"/>
</dbReference>
<evidence type="ECO:0000256" key="8">
    <source>
        <dbReference type="ARBA" id="ARBA00061383"/>
    </source>
</evidence>
<evidence type="ECO:0000256" key="3">
    <source>
        <dbReference type="ARBA" id="ARBA00022786"/>
    </source>
</evidence>
<evidence type="ECO:0000256" key="9">
    <source>
        <dbReference type="ARBA" id="ARBA00072899"/>
    </source>
</evidence>
<evidence type="ECO:0000256" key="5">
    <source>
        <dbReference type="ARBA" id="ARBA00022989"/>
    </source>
</evidence>
<protein>
    <recommendedName>
        <fullName evidence="9">Coupling of ubiquitin conjugation to ER degradation protein 1</fullName>
    </recommendedName>
</protein>
<dbReference type="OrthoDB" id="3824970at2759"/>
<evidence type="ECO:0000256" key="10">
    <source>
        <dbReference type="SAM" id="MobiDB-lite"/>
    </source>
</evidence>
<dbReference type="Pfam" id="PF02845">
    <property type="entry name" value="CUE"/>
    <property type="match status" value="1"/>
</dbReference>
<comment type="subcellular location">
    <subcellularLocation>
        <location evidence="7">Endomembrane system</location>
        <topology evidence="7">Single-pass membrane protein</topology>
    </subcellularLocation>
    <subcellularLocation>
        <location evidence="1">Endoplasmic reticulum membrane</location>
    </subcellularLocation>
</comment>
<keyword evidence="6 11" id="KW-0472">Membrane</keyword>
<name>A0A6A5YFA4_9PLEO</name>
<evidence type="ECO:0000256" key="11">
    <source>
        <dbReference type="SAM" id="Phobius"/>
    </source>
</evidence>
<dbReference type="Gene3D" id="1.10.8.10">
    <property type="entry name" value="DNA helicase RuvA subunit, C-terminal domain"/>
    <property type="match status" value="1"/>
</dbReference>
<feature type="region of interest" description="Disordered" evidence="10">
    <location>
        <begin position="88"/>
        <end position="168"/>
    </location>
</feature>
<feature type="compositionally biased region" description="Polar residues" evidence="10">
    <location>
        <begin position="98"/>
        <end position="116"/>
    </location>
</feature>
<evidence type="ECO:0000256" key="7">
    <source>
        <dbReference type="ARBA" id="ARBA00037847"/>
    </source>
</evidence>
<keyword evidence="5 11" id="KW-1133">Transmembrane helix</keyword>
<evidence type="ECO:0000256" key="2">
    <source>
        <dbReference type="ARBA" id="ARBA00022692"/>
    </source>
</evidence>
<feature type="compositionally biased region" description="Basic and acidic residues" evidence="10">
    <location>
        <begin position="153"/>
        <end position="168"/>
    </location>
</feature>
<proteinExistence type="inferred from homology"/>
<keyword evidence="3" id="KW-0833">Ubl conjugation pathway</keyword>
<accession>A0A6A5YFA4</accession>
<gene>
    <name evidence="13" type="ORF">BDV96DRAFT_591938</name>
</gene>
<keyword evidence="14" id="KW-1185">Reference proteome</keyword>
<dbReference type="Proteomes" id="UP000799770">
    <property type="component" value="Unassembled WGS sequence"/>
</dbReference>
<comment type="similarity">
    <text evidence="8">Belongs to the CUE1 family.</text>
</comment>